<dbReference type="Pfam" id="PF07307">
    <property type="entry name" value="HEPPP_synt_1"/>
    <property type="match status" value="1"/>
</dbReference>
<reference evidence="1" key="1">
    <citation type="submission" date="2024-05" db="EMBL/GenBank/DDBJ databases">
        <title>Metabacillus sp. nov., isolated from the rhizosphere soil of tomato plants.</title>
        <authorList>
            <person name="Ma R."/>
        </authorList>
    </citation>
    <scope>NUCLEOTIDE SEQUENCE</scope>
    <source>
        <strain evidence="1">DBTR6</strain>
    </source>
</reference>
<name>A0ABS7UXF4_9BACI</name>
<evidence type="ECO:0000313" key="2">
    <source>
        <dbReference type="Proteomes" id="UP001165287"/>
    </source>
</evidence>
<organism evidence="1 2">
    <name type="scientific">Metabacillus rhizolycopersici</name>
    <dbReference type="NCBI Taxonomy" id="2875709"/>
    <lineage>
        <taxon>Bacteria</taxon>
        <taxon>Bacillati</taxon>
        <taxon>Bacillota</taxon>
        <taxon>Bacilli</taxon>
        <taxon>Bacillales</taxon>
        <taxon>Bacillaceae</taxon>
        <taxon>Metabacillus</taxon>
    </lineage>
</organism>
<proteinExistence type="predicted"/>
<accession>A0ABS7UXF4</accession>
<protein>
    <submittedName>
        <fullName evidence="1">Heptaprenyl diphosphate synthase component 1</fullName>
    </submittedName>
</protein>
<evidence type="ECO:0000313" key="1">
    <source>
        <dbReference type="EMBL" id="MBZ5752992.1"/>
    </source>
</evidence>
<sequence length="256" mass="29906">MKVAKIKIALEKRLAHPFLGKYLPSPRIDEDKLLLFYAIFDEIDLSDELRKSYIMTAMLVQIALDTHDNVTTQHEIDSTEFVQRQLTVLAGDYFSSLYYFMLAEVNDINMIRTLATAIKEINEQKIMLYQVENADRQSVMNSLVIIETALIQQVTEYFNLDCWNSLATSFLLYKRLSHEKLHDENEQKNYDIPKYNSPFSINDLNMECQKYFEETTALLESAVMKNPAIKNLLFKRLKSIRFHETLHSKKSVEEGL</sequence>
<gene>
    <name evidence="1" type="ORF">K9V48_22850</name>
</gene>
<dbReference type="RefSeq" id="WP_224141429.1">
    <property type="nucleotide sequence ID" value="NZ_JAIQUM010000079.1"/>
</dbReference>
<dbReference type="Gene3D" id="1.20.120.1450">
    <property type="match status" value="1"/>
</dbReference>
<dbReference type="EMBL" id="JAIQUM010000079">
    <property type="protein sequence ID" value="MBZ5752992.1"/>
    <property type="molecule type" value="Genomic_DNA"/>
</dbReference>
<dbReference type="Proteomes" id="UP001165287">
    <property type="component" value="Unassembled WGS sequence"/>
</dbReference>
<dbReference type="InterPro" id="IPR009920">
    <property type="entry name" value="HEPPP_synth_su1"/>
</dbReference>
<keyword evidence="2" id="KW-1185">Reference proteome</keyword>
<comment type="caution">
    <text evidence="1">The sequence shown here is derived from an EMBL/GenBank/DDBJ whole genome shotgun (WGS) entry which is preliminary data.</text>
</comment>